<evidence type="ECO:0000313" key="4">
    <source>
        <dbReference type="Proteomes" id="UP001515641"/>
    </source>
</evidence>
<evidence type="ECO:0000313" key="3">
    <source>
        <dbReference type="EMBL" id="NHR06528.1"/>
    </source>
</evidence>
<sequence length="80" mass="9094">MLTTRQTDGFPPLNAWRPHEPTRPDHPRPPGPGIADRPIRRAGAAEQRKRLAADLVIMLLPLWWCGLPALHKGWIDRVYA</sequence>
<comment type="caution">
    <text evidence="3">The sequence shown here is derived from an EMBL/GenBank/DDBJ whole genome shotgun (WGS) entry which is preliminary data.</text>
</comment>
<evidence type="ECO:0000256" key="1">
    <source>
        <dbReference type="SAM" id="MobiDB-lite"/>
    </source>
</evidence>
<evidence type="ECO:0000259" key="2">
    <source>
        <dbReference type="Pfam" id="PF02525"/>
    </source>
</evidence>
<dbReference type="Pfam" id="PF02525">
    <property type="entry name" value="Flavodoxin_2"/>
    <property type="match status" value="1"/>
</dbReference>
<proteinExistence type="predicted"/>
<dbReference type="SUPFAM" id="SSF52218">
    <property type="entry name" value="Flavoproteins"/>
    <property type="match status" value="1"/>
</dbReference>
<accession>A0ABX0LC36</accession>
<dbReference type="EMBL" id="JAAOMA010000021">
    <property type="protein sequence ID" value="NHR06528.1"/>
    <property type="molecule type" value="Genomic_DNA"/>
</dbReference>
<dbReference type="InterPro" id="IPR003680">
    <property type="entry name" value="Flavodoxin_fold"/>
</dbReference>
<protein>
    <recommendedName>
        <fullName evidence="2">Flavodoxin-like fold domain-containing protein</fullName>
    </recommendedName>
</protein>
<keyword evidence="4" id="KW-1185">Reference proteome</keyword>
<gene>
    <name evidence="3" type="ORF">HA052_15150</name>
</gene>
<feature type="domain" description="Flavodoxin-like fold" evidence="2">
    <location>
        <begin position="44"/>
        <end position="79"/>
    </location>
</feature>
<dbReference type="Proteomes" id="UP001515641">
    <property type="component" value="Unassembled WGS sequence"/>
</dbReference>
<reference evidence="3 4" key="1">
    <citation type="submission" date="2020-03" db="EMBL/GenBank/DDBJ databases">
        <title>Draft genome sequence of environmentally isolated cultures.</title>
        <authorList>
            <person name="Wilson H.S."/>
            <person name="De Leon M.E."/>
        </authorList>
    </citation>
    <scope>NUCLEOTIDE SEQUENCE [LARGE SCALE GENOMIC DNA]</scope>
    <source>
        <strain evidence="3 4">HSC-31F16</strain>
    </source>
</reference>
<dbReference type="InterPro" id="IPR029039">
    <property type="entry name" value="Flavoprotein-like_sf"/>
</dbReference>
<name>A0ABX0LC36_9NEIS</name>
<dbReference type="Gene3D" id="3.40.50.360">
    <property type="match status" value="1"/>
</dbReference>
<organism evidence="3 4">
    <name type="scientific">Chromobacterium fluminis</name>
    <dbReference type="NCBI Taxonomy" id="3044269"/>
    <lineage>
        <taxon>Bacteria</taxon>
        <taxon>Pseudomonadati</taxon>
        <taxon>Pseudomonadota</taxon>
        <taxon>Betaproteobacteria</taxon>
        <taxon>Neisseriales</taxon>
        <taxon>Chromobacteriaceae</taxon>
        <taxon>Chromobacterium</taxon>
    </lineage>
</organism>
<feature type="compositionally biased region" description="Basic and acidic residues" evidence="1">
    <location>
        <begin position="17"/>
        <end position="28"/>
    </location>
</feature>
<feature type="region of interest" description="Disordered" evidence="1">
    <location>
        <begin position="1"/>
        <end position="43"/>
    </location>
</feature>